<dbReference type="RefSeq" id="WP_120526880.1">
    <property type="nucleotide sequence ID" value="NZ_JABFJV010000011.1"/>
</dbReference>
<evidence type="ECO:0008006" key="4">
    <source>
        <dbReference type="Google" id="ProtNLM"/>
    </source>
</evidence>
<dbReference type="Proteomes" id="UP000563426">
    <property type="component" value="Unassembled WGS sequence"/>
</dbReference>
<accession>A0A3A8HY47</accession>
<reference evidence="2 3" key="1">
    <citation type="submission" date="2020-05" db="EMBL/GenBank/DDBJ databases">
        <authorList>
            <person name="Whitworth D."/>
        </authorList>
    </citation>
    <scope>NUCLEOTIDE SEQUENCE [LARGE SCALE GENOMIC DNA]</scope>
    <source>
        <strain evidence="2 3">AB043B</strain>
    </source>
</reference>
<sequence>MRLMKKTALAAILALAVPSVAAAYSYTVKSPFPGTVTATTYYSSGTFHGAVDISSGRCNYWGVETGVMASLSWNVTIRTSGVYCNGTGSGTQNEAKHTFANGKTFRLWHFIKTADSYDRTCNRCQVGNEGGTGNATGPHVHMQYDLSGSNLTGWYSGYTTKGEAVDRSETVGVLE</sequence>
<feature type="signal peptide" evidence="1">
    <location>
        <begin position="1"/>
        <end position="23"/>
    </location>
</feature>
<dbReference type="Gene3D" id="2.70.70.10">
    <property type="entry name" value="Glucose Permease (Domain IIA)"/>
    <property type="match status" value="1"/>
</dbReference>
<protein>
    <recommendedName>
        <fullName evidence="4">Peptidase M23</fullName>
    </recommendedName>
</protein>
<proteinExistence type="predicted"/>
<evidence type="ECO:0000313" key="2">
    <source>
        <dbReference type="EMBL" id="NOK32282.1"/>
    </source>
</evidence>
<keyword evidence="3" id="KW-1185">Reference proteome</keyword>
<name>A0A3A8HY47_9BACT</name>
<feature type="chain" id="PRO_5044076004" description="Peptidase M23" evidence="1">
    <location>
        <begin position="24"/>
        <end position="175"/>
    </location>
</feature>
<dbReference type="OrthoDB" id="5507979at2"/>
<keyword evidence="1" id="KW-0732">Signal</keyword>
<organism evidence="2 3">
    <name type="scientific">Corallococcus exercitus</name>
    <dbReference type="NCBI Taxonomy" id="2316736"/>
    <lineage>
        <taxon>Bacteria</taxon>
        <taxon>Pseudomonadati</taxon>
        <taxon>Myxococcota</taxon>
        <taxon>Myxococcia</taxon>
        <taxon>Myxococcales</taxon>
        <taxon>Cystobacterineae</taxon>
        <taxon>Myxococcaceae</taxon>
        <taxon>Corallococcus</taxon>
    </lineage>
</organism>
<evidence type="ECO:0000256" key="1">
    <source>
        <dbReference type="SAM" id="SignalP"/>
    </source>
</evidence>
<dbReference type="EMBL" id="JABFJV010000011">
    <property type="protein sequence ID" value="NOK32282.1"/>
    <property type="molecule type" value="Genomic_DNA"/>
</dbReference>
<evidence type="ECO:0000313" key="3">
    <source>
        <dbReference type="Proteomes" id="UP000563426"/>
    </source>
</evidence>
<dbReference type="AlphaFoldDB" id="A0A3A8HY47"/>
<dbReference type="InterPro" id="IPR011055">
    <property type="entry name" value="Dup_hybrid_motif"/>
</dbReference>
<comment type="caution">
    <text evidence="2">The sequence shown here is derived from an EMBL/GenBank/DDBJ whole genome shotgun (WGS) entry which is preliminary data.</text>
</comment>
<gene>
    <name evidence="2" type="ORF">HMI49_03580</name>
</gene>